<reference evidence="3 4" key="1">
    <citation type="submission" date="2022-03" db="EMBL/GenBank/DDBJ databases">
        <title>A chromosomal length assembly of Cordylochernes scorpioides.</title>
        <authorList>
            <person name="Zeh D."/>
            <person name="Zeh J."/>
        </authorList>
    </citation>
    <scope>NUCLEOTIDE SEQUENCE [LARGE SCALE GENOMIC DNA]</scope>
    <source>
        <strain evidence="3">IN4F17</strain>
        <tissue evidence="3">Whole Body</tissue>
    </source>
</reference>
<evidence type="ECO:0000256" key="2">
    <source>
        <dbReference type="ARBA" id="ARBA00022801"/>
    </source>
</evidence>
<evidence type="ECO:0000313" key="4">
    <source>
        <dbReference type="Proteomes" id="UP001235939"/>
    </source>
</evidence>
<protein>
    <submittedName>
        <fullName evidence="3">ENTPD5</fullName>
    </submittedName>
</protein>
<sequence>MAAVGKIRDQDKSVAALDLGGGSTQVTLIPNSPQTFSKAPPTFLTFRRYLDIFSTMYTHSYLGLGLMASRHSILSYSSSPQISELPYSHWDDHLAHPGAFYSLHQPDSPSTESLHPPGSPGDLDLWLASVSPLCQDLASIHVANFKVNQPVELKSKDIVAVSYYYDRAVDLRLI</sequence>
<keyword evidence="4" id="KW-1185">Reference proteome</keyword>
<dbReference type="PANTHER" id="PTHR11782">
    <property type="entry name" value="ADENOSINE/GUANOSINE DIPHOSPHATASE"/>
    <property type="match status" value="1"/>
</dbReference>
<evidence type="ECO:0000256" key="1">
    <source>
        <dbReference type="ARBA" id="ARBA00009283"/>
    </source>
</evidence>
<evidence type="ECO:0000313" key="3">
    <source>
        <dbReference type="EMBL" id="UYV83486.1"/>
    </source>
</evidence>
<dbReference type="Proteomes" id="UP001235939">
    <property type="component" value="Chromosome 23"/>
</dbReference>
<name>A0ABY6LQI3_9ARAC</name>
<comment type="similarity">
    <text evidence="1">Belongs to the GDA1/CD39 NTPase family.</text>
</comment>
<dbReference type="EMBL" id="CP092885">
    <property type="protein sequence ID" value="UYV83486.1"/>
    <property type="molecule type" value="Genomic_DNA"/>
</dbReference>
<dbReference type="InterPro" id="IPR000407">
    <property type="entry name" value="GDA1_CD39_NTPase"/>
</dbReference>
<organism evidence="3 4">
    <name type="scientific">Cordylochernes scorpioides</name>
    <dbReference type="NCBI Taxonomy" id="51811"/>
    <lineage>
        <taxon>Eukaryota</taxon>
        <taxon>Metazoa</taxon>
        <taxon>Ecdysozoa</taxon>
        <taxon>Arthropoda</taxon>
        <taxon>Chelicerata</taxon>
        <taxon>Arachnida</taxon>
        <taxon>Pseudoscorpiones</taxon>
        <taxon>Cheliferoidea</taxon>
        <taxon>Chernetidae</taxon>
        <taxon>Cordylochernes</taxon>
    </lineage>
</organism>
<gene>
    <name evidence="3" type="ORF">LAZ67_23001176</name>
</gene>
<feature type="non-terminal residue" evidence="3">
    <location>
        <position position="174"/>
    </location>
</feature>
<dbReference type="Gene3D" id="3.30.420.150">
    <property type="entry name" value="Exopolyphosphatase. Domain 2"/>
    <property type="match status" value="1"/>
</dbReference>
<proteinExistence type="inferred from homology"/>
<keyword evidence="2" id="KW-0378">Hydrolase</keyword>
<dbReference type="PANTHER" id="PTHR11782:SF127">
    <property type="entry name" value="NTPASE, ISOFORM F"/>
    <property type="match status" value="1"/>
</dbReference>
<accession>A0ABY6LQI3</accession>
<dbReference type="Pfam" id="PF01150">
    <property type="entry name" value="GDA1_CD39"/>
    <property type="match status" value="1"/>
</dbReference>